<dbReference type="EMBL" id="CM015729">
    <property type="protein sequence ID" value="KAF3703147.1"/>
    <property type="molecule type" value="Genomic_DNA"/>
</dbReference>
<evidence type="ECO:0000259" key="3">
    <source>
        <dbReference type="PROSITE" id="PS50835"/>
    </source>
</evidence>
<keyword evidence="5" id="KW-1185">Reference proteome</keyword>
<dbReference type="Pfam" id="PF07686">
    <property type="entry name" value="V-set"/>
    <property type="match status" value="1"/>
</dbReference>
<dbReference type="AlphaFoldDB" id="A0A6G1QL05"/>
<evidence type="ECO:0000313" key="4">
    <source>
        <dbReference type="EMBL" id="KAF3703147.1"/>
    </source>
</evidence>
<reference evidence="4 5" key="1">
    <citation type="submission" date="2019-02" db="EMBL/GenBank/DDBJ databases">
        <title>Opniocepnalus argus genome.</title>
        <authorList>
            <person name="Zhou C."/>
            <person name="Xiao S."/>
        </authorList>
    </citation>
    <scope>NUCLEOTIDE SEQUENCE [LARGE SCALE GENOMIC DNA]</scope>
    <source>
        <strain evidence="4">OARG1902GOOAL</strain>
        <tissue evidence="4">Muscle</tissue>
    </source>
</reference>
<feature type="signal peptide" evidence="2">
    <location>
        <begin position="1"/>
        <end position="17"/>
    </location>
</feature>
<reference evidence="5" key="2">
    <citation type="submission" date="2019-02" db="EMBL/GenBank/DDBJ databases">
        <title>Opniocepnalus argus Var Kimnra genome.</title>
        <authorList>
            <person name="Zhou C."/>
            <person name="Xiao S."/>
        </authorList>
    </citation>
    <scope>NUCLEOTIDE SEQUENCE [LARGE SCALE GENOMIC DNA]</scope>
</reference>
<accession>A0A6G1QL05</accession>
<proteinExistence type="predicted"/>
<feature type="chain" id="PRO_5026113629" description="Ig-like domain-containing protein" evidence="2">
    <location>
        <begin position="18"/>
        <end position="276"/>
    </location>
</feature>
<dbReference type="InterPro" id="IPR013106">
    <property type="entry name" value="Ig_V-set"/>
</dbReference>
<dbReference type="Proteomes" id="UP000503349">
    <property type="component" value="Chromosome 18"/>
</dbReference>
<gene>
    <name evidence="4" type="ORF">EXN66_Car018835</name>
</gene>
<dbReference type="InterPro" id="IPR036179">
    <property type="entry name" value="Ig-like_dom_sf"/>
</dbReference>
<keyword evidence="2" id="KW-0732">Signal</keyword>
<dbReference type="InterPro" id="IPR013783">
    <property type="entry name" value="Ig-like_fold"/>
</dbReference>
<protein>
    <recommendedName>
        <fullName evidence="3">Ig-like domain-containing protein</fullName>
    </recommendedName>
</protein>
<dbReference type="InterPro" id="IPR003599">
    <property type="entry name" value="Ig_sub"/>
</dbReference>
<dbReference type="Gene3D" id="2.60.40.10">
    <property type="entry name" value="Immunoglobulins"/>
    <property type="match status" value="1"/>
</dbReference>
<keyword evidence="1" id="KW-0472">Membrane</keyword>
<keyword evidence="1" id="KW-1133">Transmembrane helix</keyword>
<evidence type="ECO:0000256" key="1">
    <source>
        <dbReference type="SAM" id="Phobius"/>
    </source>
</evidence>
<name>A0A6G1QL05_CHAAH</name>
<evidence type="ECO:0000313" key="5">
    <source>
        <dbReference type="Proteomes" id="UP000503349"/>
    </source>
</evidence>
<dbReference type="PROSITE" id="PS50835">
    <property type="entry name" value="IG_LIKE"/>
    <property type="match status" value="1"/>
</dbReference>
<sequence>MSFLFLILMLQCSVVTGQFYSFTVRRGDDVTLPCVNVGDDQEKCGKTDWIFVDSENRAQVSLFEFGKITTESNSKSDRLSVTENCSLVIKKVTVEDVGRYTCRQQGGDSLVDLSVVTMTQDEADNKVTLSCSVSTYRQCRHTVKWQHQRNDYFTDVKTSQSSCSAIVTTSHLTERYDDLLKCAVTDGRGRTSTFSPQFSGDDAMTAKSTTIKSPLSAGTTLTTDPIEQQDLLRSIIVPVGLAALIISVVSVNMWTRTKGKKTQMKENTVGNDEDEV</sequence>
<dbReference type="SMART" id="SM00409">
    <property type="entry name" value="IG"/>
    <property type="match status" value="1"/>
</dbReference>
<organism evidence="4 5">
    <name type="scientific">Channa argus</name>
    <name type="common">Northern snakehead</name>
    <name type="synonym">Ophicephalus argus</name>
    <dbReference type="NCBI Taxonomy" id="215402"/>
    <lineage>
        <taxon>Eukaryota</taxon>
        <taxon>Metazoa</taxon>
        <taxon>Chordata</taxon>
        <taxon>Craniata</taxon>
        <taxon>Vertebrata</taxon>
        <taxon>Euteleostomi</taxon>
        <taxon>Actinopterygii</taxon>
        <taxon>Neopterygii</taxon>
        <taxon>Teleostei</taxon>
        <taxon>Neoteleostei</taxon>
        <taxon>Acanthomorphata</taxon>
        <taxon>Anabantaria</taxon>
        <taxon>Anabantiformes</taxon>
        <taxon>Channoidei</taxon>
        <taxon>Channidae</taxon>
        <taxon>Channa</taxon>
    </lineage>
</organism>
<evidence type="ECO:0000256" key="2">
    <source>
        <dbReference type="SAM" id="SignalP"/>
    </source>
</evidence>
<dbReference type="InterPro" id="IPR007110">
    <property type="entry name" value="Ig-like_dom"/>
</dbReference>
<feature type="domain" description="Ig-like" evidence="3">
    <location>
        <begin position="24"/>
        <end position="114"/>
    </location>
</feature>
<feature type="transmembrane region" description="Helical" evidence="1">
    <location>
        <begin position="235"/>
        <end position="255"/>
    </location>
</feature>
<dbReference type="PANTHER" id="PTHR11422">
    <property type="entry name" value="T-CELL SURFACE GLYCOPROTEIN CD4"/>
    <property type="match status" value="1"/>
</dbReference>
<dbReference type="SUPFAM" id="SSF48726">
    <property type="entry name" value="Immunoglobulin"/>
    <property type="match status" value="2"/>
</dbReference>
<keyword evidence="1" id="KW-0812">Transmembrane</keyword>